<evidence type="ECO:0000259" key="4">
    <source>
        <dbReference type="PROSITE" id="PS50126"/>
    </source>
</evidence>
<dbReference type="EMBL" id="CAXHTA020000007">
    <property type="protein sequence ID" value="CAL5222581.1"/>
    <property type="molecule type" value="Genomic_DNA"/>
</dbReference>
<name>A0ABP1FT22_9CHLO</name>
<keyword evidence="6" id="KW-1185">Reference proteome</keyword>
<evidence type="ECO:0000256" key="3">
    <source>
        <dbReference type="ARBA" id="ARBA00022835"/>
    </source>
</evidence>
<evidence type="ECO:0000256" key="2">
    <source>
        <dbReference type="ARBA" id="ARBA00022490"/>
    </source>
</evidence>
<dbReference type="PANTHER" id="PTHR12686:SF8">
    <property type="entry name" value="EXOSOME COMPLEX COMPONENT CSL4"/>
    <property type="match status" value="1"/>
</dbReference>
<keyword evidence="2" id="KW-0963">Cytoplasm</keyword>
<evidence type="ECO:0000256" key="1">
    <source>
        <dbReference type="ARBA" id="ARBA00004604"/>
    </source>
</evidence>
<keyword evidence="3" id="KW-0271">Exosome</keyword>
<dbReference type="SUPFAM" id="SSF110324">
    <property type="entry name" value="Ribosomal L27 protein-like"/>
    <property type="match status" value="1"/>
</dbReference>
<organism evidence="5 6">
    <name type="scientific">Coccomyxa viridis</name>
    <dbReference type="NCBI Taxonomy" id="1274662"/>
    <lineage>
        <taxon>Eukaryota</taxon>
        <taxon>Viridiplantae</taxon>
        <taxon>Chlorophyta</taxon>
        <taxon>core chlorophytes</taxon>
        <taxon>Trebouxiophyceae</taxon>
        <taxon>Trebouxiophyceae incertae sedis</taxon>
        <taxon>Coccomyxaceae</taxon>
        <taxon>Coccomyxa</taxon>
    </lineage>
</organism>
<dbReference type="InterPro" id="IPR012340">
    <property type="entry name" value="NA-bd_OB-fold"/>
</dbReference>
<dbReference type="InterPro" id="IPR019495">
    <property type="entry name" value="EXOSC1_C"/>
</dbReference>
<comment type="subcellular location">
    <subcellularLocation>
        <location evidence="1">Nucleus</location>
        <location evidence="1">Nucleolus</location>
    </subcellularLocation>
</comment>
<gene>
    <name evidence="5" type="primary">g4971</name>
    <name evidence="5" type="ORF">VP750_LOCUS4240</name>
</gene>
<evidence type="ECO:0000313" key="6">
    <source>
        <dbReference type="Proteomes" id="UP001497392"/>
    </source>
</evidence>
<dbReference type="Gene3D" id="2.40.50.100">
    <property type="match status" value="1"/>
</dbReference>
<dbReference type="PROSITE" id="PS50126">
    <property type="entry name" value="S1"/>
    <property type="match status" value="1"/>
</dbReference>
<feature type="domain" description="S1 motif" evidence="4">
    <location>
        <begin position="71"/>
        <end position="150"/>
    </location>
</feature>
<dbReference type="InterPro" id="IPR039771">
    <property type="entry name" value="Csl4"/>
</dbReference>
<reference evidence="5 6" key="1">
    <citation type="submission" date="2024-06" db="EMBL/GenBank/DDBJ databases">
        <authorList>
            <person name="Kraege A."/>
            <person name="Thomma B."/>
        </authorList>
    </citation>
    <scope>NUCLEOTIDE SEQUENCE [LARGE SCALE GENOMIC DNA]</scope>
</reference>
<dbReference type="SUPFAM" id="SSF50249">
    <property type="entry name" value="Nucleic acid-binding proteins"/>
    <property type="match status" value="1"/>
</dbReference>
<dbReference type="PANTHER" id="PTHR12686">
    <property type="entry name" value="3'-5' EXORIBONUCLEASE CSL4-RELATED"/>
    <property type="match status" value="1"/>
</dbReference>
<dbReference type="InterPro" id="IPR025721">
    <property type="entry name" value="Exosome_cplx_N_dom"/>
</dbReference>
<protein>
    <submittedName>
        <fullName evidence="5">G4971 protein</fullName>
    </submittedName>
</protein>
<dbReference type="InterPro" id="IPR003029">
    <property type="entry name" value="S1_domain"/>
</dbReference>
<evidence type="ECO:0000313" key="5">
    <source>
        <dbReference type="EMBL" id="CAL5222581.1"/>
    </source>
</evidence>
<sequence length="191" mass="20812">MEKSVLVCPGDKLFSTAEYTAGRGTYIKGKHIYASAAGIPKSFAPEAATGDKKPVVEVLRGEARIKTPEPGNIVIARITKVNPRLASASLLCINTQPLSDSFTGIIRQQDVRATEIDKVEIYSSFRPGDLIRAQVVSLGDSRSYFLSTARNDCGVVYAKSTSGYPMIPLSWQEMQCPQTKVVEKRKVAKTV</sequence>
<dbReference type="Pfam" id="PF10447">
    <property type="entry name" value="EXOSC1"/>
    <property type="match status" value="1"/>
</dbReference>
<dbReference type="Gene3D" id="2.40.50.140">
    <property type="entry name" value="Nucleic acid-binding proteins"/>
    <property type="match status" value="1"/>
</dbReference>
<dbReference type="CDD" id="cd05791">
    <property type="entry name" value="S1_CSL4"/>
    <property type="match status" value="1"/>
</dbReference>
<dbReference type="Proteomes" id="UP001497392">
    <property type="component" value="Unassembled WGS sequence"/>
</dbReference>
<comment type="caution">
    <text evidence="5">The sequence shown here is derived from an EMBL/GenBank/DDBJ whole genome shotgun (WGS) entry which is preliminary data.</text>
</comment>
<proteinExistence type="predicted"/>
<accession>A0ABP1FT22</accession>
<dbReference type="Pfam" id="PF14382">
    <property type="entry name" value="ECR1_N"/>
    <property type="match status" value="1"/>
</dbReference>